<dbReference type="STRING" id="573508.A0A1E3BJC8"/>
<dbReference type="AlphaFoldDB" id="A0A1E3BJC8"/>
<dbReference type="Proteomes" id="UP000094569">
    <property type="component" value="Unassembled WGS sequence"/>
</dbReference>
<sequence>MTNRKIELLQAEIDIDGYESYVRLLLAMRILDNRTSRATRTTFPGVENTWHGTCIEYTDPKIGEKLRTGVYEATHSTFDTVVAIKFARFDWEIQYLENETTAY</sequence>
<evidence type="ECO:0000313" key="1">
    <source>
        <dbReference type="EMBL" id="ODM21082.1"/>
    </source>
</evidence>
<organism evidence="1 2">
    <name type="scientific">Aspergillus cristatus</name>
    <name type="common">Chinese Fuzhuan brick tea-fermentation fungus</name>
    <name type="synonym">Eurotium cristatum</name>
    <dbReference type="NCBI Taxonomy" id="573508"/>
    <lineage>
        <taxon>Eukaryota</taxon>
        <taxon>Fungi</taxon>
        <taxon>Dikarya</taxon>
        <taxon>Ascomycota</taxon>
        <taxon>Pezizomycotina</taxon>
        <taxon>Eurotiomycetes</taxon>
        <taxon>Eurotiomycetidae</taxon>
        <taxon>Eurotiales</taxon>
        <taxon>Aspergillaceae</taxon>
        <taxon>Aspergillus</taxon>
        <taxon>Aspergillus subgen. Aspergillus</taxon>
    </lineage>
</organism>
<protein>
    <submittedName>
        <fullName evidence="1">Uncharacterized protein</fullName>
    </submittedName>
</protein>
<accession>A0A1E3BJC8</accession>
<dbReference type="VEuPathDB" id="FungiDB:SI65_04135"/>
<evidence type="ECO:0000313" key="2">
    <source>
        <dbReference type="Proteomes" id="UP000094569"/>
    </source>
</evidence>
<gene>
    <name evidence="1" type="ORF">SI65_04135</name>
</gene>
<dbReference type="EMBL" id="JXNT01000003">
    <property type="protein sequence ID" value="ODM21082.1"/>
    <property type="molecule type" value="Genomic_DNA"/>
</dbReference>
<keyword evidence="2" id="KW-1185">Reference proteome</keyword>
<proteinExistence type="predicted"/>
<comment type="caution">
    <text evidence="1">The sequence shown here is derived from an EMBL/GenBank/DDBJ whole genome shotgun (WGS) entry which is preliminary data.</text>
</comment>
<dbReference type="OrthoDB" id="4501863at2759"/>
<reference evidence="1 2" key="1">
    <citation type="journal article" date="2016" name="BMC Genomics">
        <title>Comparative genomic and transcriptomic analyses of the Fuzhuan brick tea-fermentation fungus Aspergillus cristatus.</title>
        <authorList>
            <person name="Ge Y."/>
            <person name="Wang Y."/>
            <person name="Liu Y."/>
            <person name="Tan Y."/>
            <person name="Ren X."/>
            <person name="Zhang X."/>
            <person name="Hyde K.D."/>
            <person name="Liu Y."/>
            <person name="Liu Z."/>
        </authorList>
    </citation>
    <scope>NUCLEOTIDE SEQUENCE [LARGE SCALE GENOMIC DNA]</scope>
    <source>
        <strain evidence="1 2">GZAAS20.1005</strain>
    </source>
</reference>
<name>A0A1E3BJC8_ASPCR</name>